<reference evidence="2" key="1">
    <citation type="submission" date="2021-01" db="EMBL/GenBank/DDBJ databases">
        <title>Whole genome shotgun sequence of Sinosporangium siamense NBRC 109515.</title>
        <authorList>
            <person name="Komaki H."/>
            <person name="Tamura T."/>
        </authorList>
    </citation>
    <scope>NUCLEOTIDE SEQUENCE</scope>
    <source>
        <strain evidence="2">NBRC 109515</strain>
    </source>
</reference>
<evidence type="ECO:0000256" key="1">
    <source>
        <dbReference type="SAM" id="Phobius"/>
    </source>
</evidence>
<gene>
    <name evidence="2" type="ORF">Ssi02_62610</name>
</gene>
<proteinExistence type="predicted"/>
<dbReference type="AlphaFoldDB" id="A0A919V8D3"/>
<organism evidence="2 3">
    <name type="scientific">Sinosporangium siamense</name>
    <dbReference type="NCBI Taxonomy" id="1367973"/>
    <lineage>
        <taxon>Bacteria</taxon>
        <taxon>Bacillati</taxon>
        <taxon>Actinomycetota</taxon>
        <taxon>Actinomycetes</taxon>
        <taxon>Streptosporangiales</taxon>
        <taxon>Streptosporangiaceae</taxon>
        <taxon>Sinosporangium</taxon>
    </lineage>
</organism>
<evidence type="ECO:0000313" key="2">
    <source>
        <dbReference type="EMBL" id="GII96030.1"/>
    </source>
</evidence>
<keyword evidence="1" id="KW-0472">Membrane</keyword>
<dbReference type="RefSeq" id="WP_204031055.1">
    <property type="nucleotide sequence ID" value="NZ_BOOW01000041.1"/>
</dbReference>
<accession>A0A919V8D3</accession>
<dbReference type="Proteomes" id="UP000606172">
    <property type="component" value="Unassembled WGS sequence"/>
</dbReference>
<name>A0A919V8D3_9ACTN</name>
<keyword evidence="1" id="KW-1133">Transmembrane helix</keyword>
<evidence type="ECO:0000313" key="3">
    <source>
        <dbReference type="Proteomes" id="UP000606172"/>
    </source>
</evidence>
<protein>
    <submittedName>
        <fullName evidence="2">Uncharacterized protein</fullName>
    </submittedName>
</protein>
<dbReference type="EMBL" id="BOOW01000041">
    <property type="protein sequence ID" value="GII96030.1"/>
    <property type="molecule type" value="Genomic_DNA"/>
</dbReference>
<keyword evidence="1" id="KW-0812">Transmembrane</keyword>
<comment type="caution">
    <text evidence="2">The sequence shown here is derived from an EMBL/GenBank/DDBJ whole genome shotgun (WGS) entry which is preliminary data.</text>
</comment>
<keyword evidence="3" id="KW-1185">Reference proteome</keyword>
<sequence length="53" mass="5837">MDYYESFSTVGAGVGIAGMVLEQTWLFGIVLAIVGMAALLLRLAWRRDMQISD</sequence>
<feature type="transmembrane region" description="Helical" evidence="1">
    <location>
        <begin position="25"/>
        <end position="45"/>
    </location>
</feature>